<dbReference type="InterPro" id="IPR001851">
    <property type="entry name" value="ABC_transp_permease"/>
</dbReference>
<evidence type="ECO:0000256" key="4">
    <source>
        <dbReference type="ARBA" id="ARBA00022989"/>
    </source>
</evidence>
<keyword evidence="3 6" id="KW-0812">Transmembrane</keyword>
<feature type="transmembrane region" description="Helical" evidence="6">
    <location>
        <begin position="7"/>
        <end position="25"/>
    </location>
</feature>
<protein>
    <submittedName>
        <fullName evidence="7">Branched-chain amino acid ABC transporter permease</fullName>
    </submittedName>
</protein>
<keyword evidence="8" id="KW-1185">Reference proteome</keyword>
<keyword evidence="5 6" id="KW-0472">Membrane</keyword>
<dbReference type="EMBL" id="BMDZ01000036">
    <property type="protein sequence ID" value="GGB47291.1"/>
    <property type="molecule type" value="Genomic_DNA"/>
</dbReference>
<sequence>MSTRSAVLRPVLVAAIVVVALAFAGMALPKWFLFLATMAIAHATVALGLIFMMRGGLVSFGQGLPFCLGAYAAGLGGPWLGLTDAVLLLLLGGLTAGAVAAVFGSLLARYRGIFFAMLTLSLSMVLYGLLVKATAIGGSDGLNLARPSILGYVPTTETADYALYLLAVATAGVLSAIAALHFNSVRGLMSLAVKENELRVEYMGASVRSLMAVNFIIAGVYGGIGGALAAIALGHIEPTFSYWTTSGEMVFLAILAGQHSVVAVFLASLILELVRSFANLYFPETWQLALGAFLLVVILFLPRGLGSLWHRGHKPAAPATDATTETGR</sequence>
<dbReference type="PANTHER" id="PTHR30482:SF10">
    <property type="entry name" value="HIGH-AFFINITY BRANCHED-CHAIN AMINO ACID TRANSPORT PROTEIN BRAE"/>
    <property type="match status" value="1"/>
</dbReference>
<evidence type="ECO:0000313" key="7">
    <source>
        <dbReference type="EMBL" id="GGB47291.1"/>
    </source>
</evidence>
<feature type="transmembrane region" description="Helical" evidence="6">
    <location>
        <begin position="286"/>
        <end position="305"/>
    </location>
</feature>
<evidence type="ECO:0000256" key="3">
    <source>
        <dbReference type="ARBA" id="ARBA00022692"/>
    </source>
</evidence>
<organism evidence="7 8">
    <name type="scientific">Tistrella bauzanensis</name>
    <dbReference type="NCBI Taxonomy" id="657419"/>
    <lineage>
        <taxon>Bacteria</taxon>
        <taxon>Pseudomonadati</taxon>
        <taxon>Pseudomonadota</taxon>
        <taxon>Alphaproteobacteria</taxon>
        <taxon>Geminicoccales</taxon>
        <taxon>Geminicoccaceae</taxon>
        <taxon>Tistrella</taxon>
    </lineage>
</organism>
<feature type="transmembrane region" description="Helical" evidence="6">
    <location>
        <begin position="251"/>
        <end position="274"/>
    </location>
</feature>
<gene>
    <name evidence="7" type="ORF">GCM10011505_30550</name>
</gene>
<evidence type="ECO:0000256" key="2">
    <source>
        <dbReference type="ARBA" id="ARBA00022475"/>
    </source>
</evidence>
<feature type="transmembrane region" description="Helical" evidence="6">
    <location>
        <begin position="209"/>
        <end position="231"/>
    </location>
</feature>
<feature type="transmembrane region" description="Helical" evidence="6">
    <location>
        <begin position="86"/>
        <end position="106"/>
    </location>
</feature>
<keyword evidence="2" id="KW-1003">Cell membrane</keyword>
<feature type="transmembrane region" description="Helical" evidence="6">
    <location>
        <begin position="113"/>
        <end position="130"/>
    </location>
</feature>
<comment type="subcellular location">
    <subcellularLocation>
        <location evidence="1">Cell membrane</location>
        <topology evidence="1">Multi-pass membrane protein</topology>
    </subcellularLocation>
</comment>
<dbReference type="Proteomes" id="UP000603352">
    <property type="component" value="Unassembled WGS sequence"/>
</dbReference>
<feature type="transmembrane region" description="Helical" evidence="6">
    <location>
        <begin position="161"/>
        <end position="182"/>
    </location>
</feature>
<evidence type="ECO:0000256" key="1">
    <source>
        <dbReference type="ARBA" id="ARBA00004651"/>
    </source>
</evidence>
<dbReference type="InterPro" id="IPR043428">
    <property type="entry name" value="LivM-like"/>
</dbReference>
<feature type="transmembrane region" description="Helical" evidence="6">
    <location>
        <begin position="63"/>
        <end position="80"/>
    </location>
</feature>
<keyword evidence="4 6" id="KW-1133">Transmembrane helix</keyword>
<accession>A0ABQ1IN87</accession>
<comment type="caution">
    <text evidence="7">The sequence shown here is derived from an EMBL/GenBank/DDBJ whole genome shotgun (WGS) entry which is preliminary data.</text>
</comment>
<feature type="transmembrane region" description="Helical" evidence="6">
    <location>
        <begin position="31"/>
        <end position="51"/>
    </location>
</feature>
<name>A0ABQ1IN87_9PROT</name>
<dbReference type="RefSeq" id="WP_188579387.1">
    <property type="nucleotide sequence ID" value="NZ_BMDZ01000036.1"/>
</dbReference>
<dbReference type="CDD" id="cd06581">
    <property type="entry name" value="TM_PBP1_LivM_like"/>
    <property type="match status" value="1"/>
</dbReference>
<dbReference type="PANTHER" id="PTHR30482">
    <property type="entry name" value="HIGH-AFFINITY BRANCHED-CHAIN AMINO ACID TRANSPORT SYSTEM PERMEASE"/>
    <property type="match status" value="1"/>
</dbReference>
<evidence type="ECO:0000313" key="8">
    <source>
        <dbReference type="Proteomes" id="UP000603352"/>
    </source>
</evidence>
<dbReference type="Pfam" id="PF02653">
    <property type="entry name" value="BPD_transp_2"/>
    <property type="match status" value="1"/>
</dbReference>
<evidence type="ECO:0000256" key="6">
    <source>
        <dbReference type="SAM" id="Phobius"/>
    </source>
</evidence>
<reference evidence="8" key="1">
    <citation type="journal article" date="2019" name="Int. J. Syst. Evol. Microbiol.">
        <title>The Global Catalogue of Microorganisms (GCM) 10K type strain sequencing project: providing services to taxonomists for standard genome sequencing and annotation.</title>
        <authorList>
            <consortium name="The Broad Institute Genomics Platform"/>
            <consortium name="The Broad Institute Genome Sequencing Center for Infectious Disease"/>
            <person name="Wu L."/>
            <person name="Ma J."/>
        </authorList>
    </citation>
    <scope>NUCLEOTIDE SEQUENCE [LARGE SCALE GENOMIC DNA]</scope>
    <source>
        <strain evidence="8">CGMCC 1.10188</strain>
    </source>
</reference>
<proteinExistence type="predicted"/>
<evidence type="ECO:0000256" key="5">
    <source>
        <dbReference type="ARBA" id="ARBA00023136"/>
    </source>
</evidence>